<dbReference type="SUPFAM" id="SSF53639">
    <property type="entry name" value="AraD/HMP-PK domain-like"/>
    <property type="match status" value="1"/>
</dbReference>
<dbReference type="InterPro" id="IPR036409">
    <property type="entry name" value="Aldolase_II/adducin_N_sf"/>
</dbReference>
<dbReference type="OrthoDB" id="8478087at2"/>
<name>A0A071MCY1_9BURK</name>
<dbReference type="EMBL" id="JJOA01000013">
    <property type="protein sequence ID" value="KEA58593.1"/>
    <property type="molecule type" value="Genomic_DNA"/>
</dbReference>
<accession>A0A071MCY1</accession>
<dbReference type="InterPro" id="IPR001303">
    <property type="entry name" value="Aldolase_II/adducin_N"/>
</dbReference>
<reference evidence="2" key="1">
    <citation type="submission" date="2014-04" db="EMBL/GenBank/DDBJ databases">
        <title>In planta biocontrol of soil-borne Fusarium wilt of banana through a plant endophytic bacterium, Burkholderia cenocepacia 869T2.</title>
        <authorList>
            <person name="Ho Y.-N."/>
            <person name="Chiang H.-M."/>
            <person name="Chao C.-P."/>
            <person name="Su C.-C."/>
            <person name="Hsu H.-F."/>
            <person name="Guo C.-T."/>
            <person name="Hsieh J.-L."/>
            <person name="Huang C.-C."/>
        </authorList>
    </citation>
    <scope>NUCLEOTIDE SEQUENCE [LARGE SCALE GENOMIC DNA]</scope>
    <source>
        <strain evidence="2">869T2</strain>
    </source>
</reference>
<dbReference type="Pfam" id="PF00596">
    <property type="entry name" value="Aldolase_II"/>
    <property type="match status" value="1"/>
</dbReference>
<comment type="caution">
    <text evidence="2">The sequence shown here is derived from an EMBL/GenBank/DDBJ whole genome shotgun (WGS) entry which is preliminary data.</text>
</comment>
<sequence>MSVTQAIDSGELVAFVERATREFTQAARVLKETRTLSATNTFQAFQRVPGTELVVALSAPSPWAASQDIQPVVVTLDGDVLHGDARAGGNGPRYAGVFREAPEVDVVIHVHGPYLGAWASAHRPLPIRYAPAARYTRAREIPVYVDRRPGEPRFIVDTIRRDPDVPAIIEANGGATFWGKSILDVSKYILILEEAAYFQALAEPLGGSLDFGPGALEQQWKMTGLA</sequence>
<protein>
    <submittedName>
        <fullName evidence="2">Ribulose-phosphate 3-epimerase</fullName>
    </submittedName>
</protein>
<dbReference type="Gene3D" id="3.40.225.10">
    <property type="entry name" value="Class II aldolase/adducin N-terminal domain"/>
    <property type="match status" value="1"/>
</dbReference>
<evidence type="ECO:0000259" key="1">
    <source>
        <dbReference type="SMART" id="SM01007"/>
    </source>
</evidence>
<dbReference type="AlphaFoldDB" id="A0A071MCY1"/>
<evidence type="ECO:0000313" key="2">
    <source>
        <dbReference type="EMBL" id="KEA58593.1"/>
    </source>
</evidence>
<proteinExistence type="predicted"/>
<gene>
    <name evidence="2" type="ORF">DT99_15675</name>
</gene>
<dbReference type="SMART" id="SM01007">
    <property type="entry name" value="Aldolase_II"/>
    <property type="match status" value="1"/>
</dbReference>
<organism evidence="2">
    <name type="scientific">Burkholderia cenocepacia</name>
    <dbReference type="NCBI Taxonomy" id="95486"/>
    <lineage>
        <taxon>Bacteria</taxon>
        <taxon>Pseudomonadati</taxon>
        <taxon>Pseudomonadota</taxon>
        <taxon>Betaproteobacteria</taxon>
        <taxon>Burkholderiales</taxon>
        <taxon>Burkholderiaceae</taxon>
        <taxon>Burkholderia</taxon>
        <taxon>Burkholderia cepacia complex</taxon>
    </lineage>
</organism>
<feature type="domain" description="Class II aldolase/adducin N-terminal" evidence="1">
    <location>
        <begin position="27"/>
        <end position="200"/>
    </location>
</feature>